<dbReference type="AlphaFoldDB" id="A0A1G7UBP6"/>
<dbReference type="STRING" id="670482.SAMN04488542_1441"/>
<sequence length="81" mass="8687">MKNITFFRKPVFTLIMLVLVLAISAYGIKKEAAPSNNETTEPAAAALANSDINGAEGKELAGKRIALIMEINTGAFSQQYV</sequence>
<keyword evidence="1" id="KW-0762">Sugar transport</keyword>
<organism evidence="1 2">
    <name type="scientific">Fontibacillus panacisegetis</name>
    <dbReference type="NCBI Taxonomy" id="670482"/>
    <lineage>
        <taxon>Bacteria</taxon>
        <taxon>Bacillati</taxon>
        <taxon>Bacillota</taxon>
        <taxon>Bacilli</taxon>
        <taxon>Bacillales</taxon>
        <taxon>Paenibacillaceae</taxon>
        <taxon>Fontibacillus</taxon>
    </lineage>
</organism>
<keyword evidence="2" id="KW-1185">Reference proteome</keyword>
<reference evidence="1 2" key="1">
    <citation type="submission" date="2016-10" db="EMBL/GenBank/DDBJ databases">
        <authorList>
            <person name="de Groot N.N."/>
        </authorList>
    </citation>
    <scope>NUCLEOTIDE SEQUENCE [LARGE SCALE GENOMIC DNA]</scope>
    <source>
        <strain evidence="1 2">DSM 28129</strain>
    </source>
</reference>
<evidence type="ECO:0000313" key="1">
    <source>
        <dbReference type="EMBL" id="SDG44877.1"/>
    </source>
</evidence>
<name>A0A1G7UBP6_9BACL</name>
<evidence type="ECO:0000313" key="2">
    <source>
        <dbReference type="Proteomes" id="UP000198972"/>
    </source>
</evidence>
<dbReference type="EMBL" id="FNBG01000044">
    <property type="protein sequence ID" value="SDG44877.1"/>
    <property type="molecule type" value="Genomic_DNA"/>
</dbReference>
<dbReference type="Proteomes" id="UP000198972">
    <property type="component" value="Unassembled WGS sequence"/>
</dbReference>
<proteinExistence type="predicted"/>
<accession>A0A1G7UBP6</accession>
<protein>
    <submittedName>
        <fullName evidence="1">Simple sugar transport system substrate-binding protein</fullName>
    </submittedName>
</protein>
<keyword evidence="1" id="KW-0813">Transport</keyword>
<dbReference type="OrthoDB" id="7041874at2"/>
<gene>
    <name evidence="1" type="ORF">SAMN04488542_1441</name>
</gene>